<evidence type="ECO:0000256" key="5">
    <source>
        <dbReference type="ARBA" id="ARBA00022764"/>
    </source>
</evidence>
<dbReference type="AlphaFoldDB" id="A0A378VWD8"/>
<keyword evidence="4 7" id="KW-0732">Signal</keyword>
<dbReference type="GO" id="GO:0042597">
    <property type="term" value="C:periplasmic space"/>
    <property type="evidence" value="ECO:0007669"/>
    <property type="project" value="UniProtKB-SubCell"/>
</dbReference>
<comment type="subcellular location">
    <subcellularLocation>
        <location evidence="1">Periplasm</location>
    </subcellularLocation>
</comment>
<keyword evidence="5" id="KW-0574">Periplasm</keyword>
<dbReference type="PROSITE" id="PS51257">
    <property type="entry name" value="PROKAR_LIPOPROTEIN"/>
    <property type="match status" value="1"/>
</dbReference>
<dbReference type="GO" id="GO:1902358">
    <property type="term" value="P:sulfate transmembrane transport"/>
    <property type="evidence" value="ECO:0007669"/>
    <property type="project" value="InterPro"/>
</dbReference>
<feature type="signal peptide" evidence="7">
    <location>
        <begin position="1"/>
        <end position="20"/>
    </location>
</feature>
<dbReference type="GO" id="GO:0140104">
    <property type="term" value="F:molecular carrier activity"/>
    <property type="evidence" value="ECO:0007669"/>
    <property type="project" value="InterPro"/>
</dbReference>
<evidence type="ECO:0000256" key="4">
    <source>
        <dbReference type="ARBA" id="ARBA00022729"/>
    </source>
</evidence>
<dbReference type="Pfam" id="PF13531">
    <property type="entry name" value="SBP_bac_11"/>
    <property type="match status" value="1"/>
</dbReference>
<sequence>MKTYAQALYTAALLTACSPAADSNHPSGQNAPANTESDGKNITLLNASYDVARYFYKEYNHLFIKAYQSEHPGTSVSIQQSHGGFSKQALSVANGLQADVVTMNQSSDIDLLEKRTGRKRLATSPPRSRRTLHQHYGFPCPKNNPKQIRDWNDLAKDGVNIVIAKTSGNGRYAFLGAYGYGLKANNGNEQEAQKLVASILKTHPF</sequence>
<gene>
    <name evidence="8" type="primary">sbp_2</name>
    <name evidence="8" type="ORF">NCTC11421_01326</name>
</gene>
<evidence type="ECO:0000313" key="8">
    <source>
        <dbReference type="EMBL" id="SUA21244.1"/>
    </source>
</evidence>
<dbReference type="InterPro" id="IPR005669">
    <property type="entry name" value="Thiosulph/SO4-bd"/>
</dbReference>
<evidence type="ECO:0000256" key="2">
    <source>
        <dbReference type="ARBA" id="ARBA00006099"/>
    </source>
</evidence>
<dbReference type="PANTHER" id="PTHR30368">
    <property type="entry name" value="SULFATE-BINDING PROTEIN"/>
    <property type="match status" value="1"/>
</dbReference>
<feature type="region of interest" description="Disordered" evidence="6">
    <location>
        <begin position="119"/>
        <end position="139"/>
    </location>
</feature>
<feature type="chain" id="PRO_5016680941" evidence="7">
    <location>
        <begin position="21"/>
        <end position="205"/>
    </location>
</feature>
<dbReference type="EMBL" id="UGRI01000001">
    <property type="protein sequence ID" value="SUA21244.1"/>
    <property type="molecule type" value="Genomic_DNA"/>
</dbReference>
<dbReference type="Gene3D" id="3.40.190.10">
    <property type="entry name" value="Periplasmic binding protein-like II"/>
    <property type="match status" value="2"/>
</dbReference>
<feature type="compositionally biased region" description="Basic residues" evidence="6">
    <location>
        <begin position="119"/>
        <end position="133"/>
    </location>
</feature>
<evidence type="ECO:0000256" key="3">
    <source>
        <dbReference type="ARBA" id="ARBA00022448"/>
    </source>
</evidence>
<proteinExistence type="inferred from homology"/>
<evidence type="ECO:0000256" key="6">
    <source>
        <dbReference type="SAM" id="MobiDB-lite"/>
    </source>
</evidence>
<name>A0A378VWD8_NEIGO</name>
<evidence type="ECO:0000256" key="7">
    <source>
        <dbReference type="SAM" id="SignalP"/>
    </source>
</evidence>
<organism evidence="8">
    <name type="scientific">Neisseria gonorrhoeae</name>
    <dbReference type="NCBI Taxonomy" id="485"/>
    <lineage>
        <taxon>Bacteria</taxon>
        <taxon>Pseudomonadati</taxon>
        <taxon>Pseudomonadota</taxon>
        <taxon>Betaproteobacteria</taxon>
        <taxon>Neisseriales</taxon>
        <taxon>Neisseriaceae</taxon>
        <taxon>Neisseria</taxon>
    </lineage>
</organism>
<comment type="similarity">
    <text evidence="2">Belongs to the prokaryotic sulfate-binding protein family.</text>
</comment>
<evidence type="ECO:0000256" key="1">
    <source>
        <dbReference type="ARBA" id="ARBA00004418"/>
    </source>
</evidence>
<reference evidence="8" key="1">
    <citation type="submission" date="2018-06" db="EMBL/GenBank/DDBJ databases">
        <authorList>
            <consortium name="Pathogen Informatics"/>
            <person name="Doyle S."/>
        </authorList>
    </citation>
    <scope>NUCLEOTIDE SEQUENCE [LARGE SCALE GENOMIC DNA]</scope>
    <source>
        <strain evidence="8">NCTC11421</strain>
    </source>
</reference>
<protein>
    <submittedName>
        <fullName evidence="8">Sulfate-binding protein</fullName>
    </submittedName>
</protein>
<dbReference type="PANTHER" id="PTHR30368:SF2">
    <property type="entry name" value="SULFATE-BINDING PROTEIN"/>
    <property type="match status" value="1"/>
</dbReference>
<dbReference type="SUPFAM" id="SSF53850">
    <property type="entry name" value="Periplasmic binding protein-like II"/>
    <property type="match status" value="1"/>
</dbReference>
<accession>A0A378VWD8</accession>
<keyword evidence="3" id="KW-0813">Transport</keyword>